<dbReference type="PANTHER" id="PTHR44379">
    <property type="entry name" value="OXIDOREDUCTASE WITH IRON-SULFUR SUBUNIT"/>
    <property type="match status" value="1"/>
</dbReference>
<dbReference type="Pfam" id="PF01799">
    <property type="entry name" value="Fer2_2"/>
    <property type="match status" value="1"/>
</dbReference>
<feature type="region of interest" description="Disordered" evidence="6">
    <location>
        <begin position="1"/>
        <end position="122"/>
    </location>
</feature>
<dbReference type="InterPro" id="IPR036010">
    <property type="entry name" value="2Fe-2S_ferredoxin-like_sf"/>
</dbReference>
<evidence type="ECO:0000256" key="5">
    <source>
        <dbReference type="ARBA" id="ARBA00023014"/>
    </source>
</evidence>
<keyword evidence="3" id="KW-0560">Oxidoreductase</keyword>
<evidence type="ECO:0000256" key="2">
    <source>
        <dbReference type="ARBA" id="ARBA00022723"/>
    </source>
</evidence>
<feature type="compositionally biased region" description="Low complexity" evidence="6">
    <location>
        <begin position="289"/>
        <end position="300"/>
    </location>
</feature>
<keyword evidence="4" id="KW-0408">Iron</keyword>
<name>A0ABS3Y321_9ACTN</name>
<evidence type="ECO:0000313" key="8">
    <source>
        <dbReference type="EMBL" id="MBO8202055.1"/>
    </source>
</evidence>
<dbReference type="PROSITE" id="PS51085">
    <property type="entry name" value="2FE2S_FER_2"/>
    <property type="match status" value="1"/>
</dbReference>
<feature type="compositionally biased region" description="Gly residues" evidence="6">
    <location>
        <begin position="301"/>
        <end position="329"/>
    </location>
</feature>
<feature type="compositionally biased region" description="Low complexity" evidence="6">
    <location>
        <begin position="1"/>
        <end position="18"/>
    </location>
</feature>
<feature type="compositionally biased region" description="Low complexity" evidence="6">
    <location>
        <begin position="56"/>
        <end position="78"/>
    </location>
</feature>
<keyword evidence="1" id="KW-0001">2Fe-2S</keyword>
<sequence length="426" mass="42511">MAEAAPAPAPVPQQAAPQQPEPEPTPATQPDAAPRTGQAGDADAPDPAGGAGTGAGEADTAAGAEGADAGAEPGTDGGADPEPEGSSEEPSAEPSQHSGTGPAEDGDGDTAPLPEAVDTEDEHPHVSYVLRVNGVDRPVASAWIGESLLYVLRERLGLAGAKDGCSQGECGACSVQVDGRLVAACLVPAATAAGSEVRTVEGLSADGTPSDVQCALAESGSVQCGFCVPGLAMTVHDLLEGNHAPTELETRKAISGNLCRCSGYRGVLDAVRTVVEQRAAQAEREAAEAEAQAATGRQPDGPGGPGTGQQPGPAGHGQGGYDPQGGYGHGVPEQQPGGYQQPAPYEQYGQGGYDQGGYDQGGYPTGGYGAPQGGGYDYDPAAHGHHGTYDGGAYDNGAYDGGTYDDGTYGAHIPHQTRHPDNGGES</sequence>
<evidence type="ECO:0000256" key="1">
    <source>
        <dbReference type="ARBA" id="ARBA00022714"/>
    </source>
</evidence>
<organism evidence="8 9">
    <name type="scientific">Streptomyces smyrnaeus</name>
    <dbReference type="NCBI Taxonomy" id="1387713"/>
    <lineage>
        <taxon>Bacteria</taxon>
        <taxon>Bacillati</taxon>
        <taxon>Actinomycetota</taxon>
        <taxon>Actinomycetes</taxon>
        <taxon>Kitasatosporales</taxon>
        <taxon>Streptomycetaceae</taxon>
        <taxon>Streptomyces</taxon>
    </lineage>
</organism>
<keyword evidence="2" id="KW-0479">Metal-binding</keyword>
<dbReference type="Gene3D" id="1.10.150.120">
    <property type="entry name" value="[2Fe-2S]-binding domain"/>
    <property type="match status" value="1"/>
</dbReference>
<feature type="compositionally biased region" description="Low complexity" evidence="6">
    <location>
        <begin position="28"/>
        <end position="48"/>
    </location>
</feature>
<evidence type="ECO:0000313" key="9">
    <source>
        <dbReference type="Proteomes" id="UP000721954"/>
    </source>
</evidence>
<dbReference type="SUPFAM" id="SSF47741">
    <property type="entry name" value="CO dehydrogenase ISP C-domain like"/>
    <property type="match status" value="1"/>
</dbReference>
<proteinExistence type="predicted"/>
<dbReference type="InterPro" id="IPR006058">
    <property type="entry name" value="2Fe2S_fd_BS"/>
</dbReference>
<protein>
    <submittedName>
        <fullName evidence="8">(2Fe-2S)-binding protein</fullName>
    </submittedName>
</protein>
<keyword evidence="9" id="KW-1185">Reference proteome</keyword>
<reference evidence="8 9" key="1">
    <citation type="submission" date="2021-02" db="EMBL/GenBank/DDBJ databases">
        <title>Streptomyces spirodelae sp. nov., isolated from duckweed.</title>
        <authorList>
            <person name="Saimee Y."/>
            <person name="Duangmal K."/>
        </authorList>
    </citation>
    <scope>NUCLEOTIDE SEQUENCE [LARGE SCALE GENOMIC DNA]</scope>
    <source>
        <strain evidence="8 9">DSM 42105</strain>
    </source>
</reference>
<feature type="compositionally biased region" description="Low complexity" evidence="6">
    <location>
        <begin position="330"/>
        <end position="348"/>
    </location>
</feature>
<evidence type="ECO:0000256" key="4">
    <source>
        <dbReference type="ARBA" id="ARBA00023004"/>
    </source>
</evidence>
<evidence type="ECO:0000259" key="7">
    <source>
        <dbReference type="PROSITE" id="PS51085"/>
    </source>
</evidence>
<feature type="region of interest" description="Disordered" evidence="6">
    <location>
        <begin position="282"/>
        <end position="426"/>
    </location>
</feature>
<feature type="domain" description="2Fe-2S ferredoxin-type" evidence="7">
    <location>
        <begin position="126"/>
        <end position="203"/>
    </location>
</feature>
<dbReference type="PROSITE" id="PS00197">
    <property type="entry name" value="2FE2S_FER_1"/>
    <property type="match status" value="1"/>
</dbReference>
<dbReference type="PANTHER" id="PTHR44379:SF8">
    <property type="entry name" value="XANTHINE DEHYDROGENASE IRON-SULFUR-BINDING SUBUNIT XDHC-RELATED"/>
    <property type="match status" value="1"/>
</dbReference>
<dbReference type="InterPro" id="IPR002888">
    <property type="entry name" value="2Fe-2S-bd"/>
</dbReference>
<dbReference type="EMBL" id="JAFFZM010000020">
    <property type="protein sequence ID" value="MBO8202055.1"/>
    <property type="molecule type" value="Genomic_DNA"/>
</dbReference>
<feature type="compositionally biased region" description="Gly residues" evidence="6">
    <location>
        <begin position="349"/>
        <end position="376"/>
    </location>
</feature>
<dbReference type="InterPro" id="IPR036884">
    <property type="entry name" value="2Fe-2S-bd_dom_sf"/>
</dbReference>
<feature type="compositionally biased region" description="Acidic residues" evidence="6">
    <location>
        <begin position="79"/>
        <end position="91"/>
    </location>
</feature>
<dbReference type="SUPFAM" id="SSF54292">
    <property type="entry name" value="2Fe-2S ferredoxin-like"/>
    <property type="match status" value="1"/>
</dbReference>
<dbReference type="InterPro" id="IPR051452">
    <property type="entry name" value="Diverse_Oxidoreductases"/>
</dbReference>
<dbReference type="InterPro" id="IPR001041">
    <property type="entry name" value="2Fe-2S_ferredoxin-type"/>
</dbReference>
<accession>A0ABS3Y321</accession>
<dbReference type="Gene3D" id="3.10.20.30">
    <property type="match status" value="1"/>
</dbReference>
<dbReference type="InterPro" id="IPR012675">
    <property type="entry name" value="Beta-grasp_dom_sf"/>
</dbReference>
<dbReference type="Proteomes" id="UP000721954">
    <property type="component" value="Unassembled WGS sequence"/>
</dbReference>
<feature type="compositionally biased region" description="Low complexity" evidence="6">
    <location>
        <begin position="391"/>
        <end position="411"/>
    </location>
</feature>
<keyword evidence="5" id="KW-0411">Iron-sulfur</keyword>
<comment type="caution">
    <text evidence="8">The sequence shown here is derived from an EMBL/GenBank/DDBJ whole genome shotgun (WGS) entry which is preliminary data.</text>
</comment>
<evidence type="ECO:0000256" key="3">
    <source>
        <dbReference type="ARBA" id="ARBA00023002"/>
    </source>
</evidence>
<gene>
    <name evidence="8" type="ORF">JW613_27720</name>
</gene>
<dbReference type="Pfam" id="PF00111">
    <property type="entry name" value="Fer2"/>
    <property type="match status" value="1"/>
</dbReference>
<evidence type="ECO:0000256" key="6">
    <source>
        <dbReference type="SAM" id="MobiDB-lite"/>
    </source>
</evidence>